<reference evidence="2" key="1">
    <citation type="journal article" date="2020" name="Stud. Mycol.">
        <title>101 Dothideomycetes genomes: a test case for predicting lifestyles and emergence of pathogens.</title>
        <authorList>
            <person name="Haridas S."/>
            <person name="Albert R."/>
            <person name="Binder M."/>
            <person name="Bloem J."/>
            <person name="Labutti K."/>
            <person name="Salamov A."/>
            <person name="Andreopoulos B."/>
            <person name="Baker S."/>
            <person name="Barry K."/>
            <person name="Bills G."/>
            <person name="Bluhm B."/>
            <person name="Cannon C."/>
            <person name="Castanera R."/>
            <person name="Culley D."/>
            <person name="Daum C."/>
            <person name="Ezra D."/>
            <person name="Gonzalez J."/>
            <person name="Henrissat B."/>
            <person name="Kuo A."/>
            <person name="Liang C."/>
            <person name="Lipzen A."/>
            <person name="Lutzoni F."/>
            <person name="Magnuson J."/>
            <person name="Mondo S."/>
            <person name="Nolan M."/>
            <person name="Ohm R."/>
            <person name="Pangilinan J."/>
            <person name="Park H.-J."/>
            <person name="Ramirez L."/>
            <person name="Alfaro M."/>
            <person name="Sun H."/>
            <person name="Tritt A."/>
            <person name="Yoshinaga Y."/>
            <person name="Zwiers L.-H."/>
            <person name="Turgeon B."/>
            <person name="Goodwin S."/>
            <person name="Spatafora J."/>
            <person name="Crous P."/>
            <person name="Grigoriev I."/>
        </authorList>
    </citation>
    <scope>NUCLEOTIDE SEQUENCE</scope>
    <source>
        <strain evidence="2">CBS 121739</strain>
    </source>
</reference>
<dbReference type="Proteomes" id="UP000799437">
    <property type="component" value="Unassembled WGS sequence"/>
</dbReference>
<proteinExistence type="predicted"/>
<organism evidence="2 3">
    <name type="scientific">Pseudovirgaria hyperparasitica</name>
    <dbReference type="NCBI Taxonomy" id="470096"/>
    <lineage>
        <taxon>Eukaryota</taxon>
        <taxon>Fungi</taxon>
        <taxon>Dikarya</taxon>
        <taxon>Ascomycota</taxon>
        <taxon>Pezizomycotina</taxon>
        <taxon>Dothideomycetes</taxon>
        <taxon>Dothideomycetes incertae sedis</taxon>
        <taxon>Acrospermales</taxon>
        <taxon>Acrospermaceae</taxon>
        <taxon>Pseudovirgaria</taxon>
    </lineage>
</organism>
<protein>
    <submittedName>
        <fullName evidence="2">Uncharacterized protein</fullName>
    </submittedName>
</protein>
<sequence length="153" mass="16889">MSAKNTTSRTASQPSAHRELTTLPSSERPRCYLLIVFSISSPRPDANNDGLSASGADERKRPPTSIYKLEQLIRNNACALMNMVYWKTPEAKRITLLEGYLITSPASLTLESLSDLVKSFDVGSKNKNKNKNKNKTDHTNTPSSYPSTTAAIR</sequence>
<gene>
    <name evidence="2" type="ORF">EJ05DRAFT_498995</name>
</gene>
<feature type="compositionally biased region" description="Polar residues" evidence="1">
    <location>
        <begin position="1"/>
        <end position="15"/>
    </location>
</feature>
<accession>A0A6A6WFB2</accession>
<dbReference type="RefSeq" id="XP_033602252.1">
    <property type="nucleotide sequence ID" value="XM_033746764.1"/>
</dbReference>
<evidence type="ECO:0000256" key="1">
    <source>
        <dbReference type="SAM" id="MobiDB-lite"/>
    </source>
</evidence>
<feature type="compositionally biased region" description="Polar residues" evidence="1">
    <location>
        <begin position="139"/>
        <end position="153"/>
    </location>
</feature>
<dbReference type="EMBL" id="ML996569">
    <property type="protein sequence ID" value="KAF2759801.1"/>
    <property type="molecule type" value="Genomic_DNA"/>
</dbReference>
<feature type="region of interest" description="Disordered" evidence="1">
    <location>
        <begin position="122"/>
        <end position="153"/>
    </location>
</feature>
<name>A0A6A6WFB2_9PEZI</name>
<evidence type="ECO:0000313" key="3">
    <source>
        <dbReference type="Proteomes" id="UP000799437"/>
    </source>
</evidence>
<dbReference type="AlphaFoldDB" id="A0A6A6WFB2"/>
<dbReference type="GeneID" id="54487818"/>
<keyword evidence="3" id="KW-1185">Reference proteome</keyword>
<feature type="region of interest" description="Disordered" evidence="1">
    <location>
        <begin position="1"/>
        <end position="24"/>
    </location>
</feature>
<evidence type="ECO:0000313" key="2">
    <source>
        <dbReference type="EMBL" id="KAF2759801.1"/>
    </source>
</evidence>